<dbReference type="Pfam" id="PF03544">
    <property type="entry name" value="TonB_C"/>
    <property type="match status" value="1"/>
</dbReference>
<dbReference type="NCBIfam" id="TIGR01352">
    <property type="entry name" value="tonB_Cterm"/>
    <property type="match status" value="1"/>
</dbReference>
<dbReference type="GO" id="GO:0098797">
    <property type="term" value="C:plasma membrane protein complex"/>
    <property type="evidence" value="ECO:0007669"/>
    <property type="project" value="TreeGrafter"/>
</dbReference>
<evidence type="ECO:0000256" key="4">
    <source>
        <dbReference type="ARBA" id="ARBA00022475"/>
    </source>
</evidence>
<dbReference type="InterPro" id="IPR037682">
    <property type="entry name" value="TonB_C"/>
</dbReference>
<feature type="transmembrane region" description="Helical" evidence="11">
    <location>
        <begin position="15"/>
        <end position="36"/>
    </location>
</feature>
<dbReference type="InterPro" id="IPR051045">
    <property type="entry name" value="TonB-dependent_transducer"/>
</dbReference>
<dbReference type="GO" id="GO:0055085">
    <property type="term" value="P:transmembrane transport"/>
    <property type="evidence" value="ECO:0007669"/>
    <property type="project" value="InterPro"/>
</dbReference>
<dbReference type="InterPro" id="IPR006260">
    <property type="entry name" value="TonB/TolA_C"/>
</dbReference>
<keyword evidence="9 11" id="KW-0472">Membrane</keyword>
<evidence type="ECO:0000256" key="5">
    <source>
        <dbReference type="ARBA" id="ARBA00022519"/>
    </source>
</evidence>
<evidence type="ECO:0000313" key="13">
    <source>
        <dbReference type="EMBL" id="TNJ35341.1"/>
    </source>
</evidence>
<dbReference type="Gene3D" id="3.30.1150.10">
    <property type="match status" value="1"/>
</dbReference>
<comment type="caution">
    <text evidence="13">The sequence shown here is derived from an EMBL/GenBank/DDBJ whole genome shotgun (WGS) entry which is preliminary data.</text>
</comment>
<sequence>MAAVVPGQIGPAERLSATLALSLVAFGVLILGVGFARDAAAPVTPTLDVILTETRSDEAPEDADFIAQANNQGGGDQDRAQRPREEQLAPVPKPDPGLSPEVLIAQAPPPEPEPTPRLLTTTGASDRALPLPKDQRDTEPSALPQGRELIEQNMEMARLAAEIERRQELLAKRPRRKFVTASTREYEYATYLRAWVAKVERVGNLNYPDEARRRGLGGRLVITVAVQRDGSIEEIVLNRSSGLGVLDQAAMRSVRLAEPFPPLPATKENIDVLHITRTFDYLNGTVATE</sequence>
<evidence type="ECO:0000256" key="11">
    <source>
        <dbReference type="SAM" id="Phobius"/>
    </source>
</evidence>
<feature type="region of interest" description="Disordered" evidence="10">
    <location>
        <begin position="68"/>
        <end position="146"/>
    </location>
</feature>
<dbReference type="AlphaFoldDB" id="A0A5C4RX84"/>
<feature type="compositionally biased region" description="Basic and acidic residues" evidence="10">
    <location>
        <begin position="76"/>
        <end position="87"/>
    </location>
</feature>
<keyword evidence="4" id="KW-1003">Cell membrane</keyword>
<evidence type="ECO:0000256" key="3">
    <source>
        <dbReference type="ARBA" id="ARBA00022448"/>
    </source>
</evidence>
<evidence type="ECO:0000256" key="8">
    <source>
        <dbReference type="ARBA" id="ARBA00022989"/>
    </source>
</evidence>
<evidence type="ECO:0000256" key="6">
    <source>
        <dbReference type="ARBA" id="ARBA00022692"/>
    </source>
</evidence>
<keyword evidence="14" id="KW-1185">Reference proteome</keyword>
<evidence type="ECO:0000256" key="10">
    <source>
        <dbReference type="SAM" id="MobiDB-lite"/>
    </source>
</evidence>
<dbReference type="GO" id="GO:0015031">
    <property type="term" value="P:protein transport"/>
    <property type="evidence" value="ECO:0007669"/>
    <property type="project" value="UniProtKB-KW"/>
</dbReference>
<accession>A0A5C4RX84</accession>
<keyword evidence="5" id="KW-0997">Cell inner membrane</keyword>
<name>A0A5C4RX84_9GAMM</name>
<dbReference type="GO" id="GO:0031992">
    <property type="term" value="F:energy transducer activity"/>
    <property type="evidence" value="ECO:0007669"/>
    <property type="project" value="TreeGrafter"/>
</dbReference>
<evidence type="ECO:0000256" key="2">
    <source>
        <dbReference type="ARBA" id="ARBA00006555"/>
    </source>
</evidence>
<keyword evidence="7" id="KW-0653">Protein transport</keyword>
<protein>
    <submittedName>
        <fullName evidence="13">Energy transducer TonB</fullName>
    </submittedName>
</protein>
<dbReference type="PROSITE" id="PS52015">
    <property type="entry name" value="TONB_CTD"/>
    <property type="match status" value="1"/>
</dbReference>
<evidence type="ECO:0000313" key="14">
    <source>
        <dbReference type="Proteomes" id="UP000305760"/>
    </source>
</evidence>
<organism evidence="13 14">
    <name type="scientific">Arenimonas terrae</name>
    <dbReference type="NCBI Taxonomy" id="2546226"/>
    <lineage>
        <taxon>Bacteria</taxon>
        <taxon>Pseudomonadati</taxon>
        <taxon>Pseudomonadota</taxon>
        <taxon>Gammaproteobacteria</taxon>
        <taxon>Lysobacterales</taxon>
        <taxon>Lysobacteraceae</taxon>
        <taxon>Arenimonas</taxon>
    </lineage>
</organism>
<evidence type="ECO:0000256" key="7">
    <source>
        <dbReference type="ARBA" id="ARBA00022927"/>
    </source>
</evidence>
<dbReference type="PANTHER" id="PTHR33446">
    <property type="entry name" value="PROTEIN TONB-RELATED"/>
    <property type="match status" value="1"/>
</dbReference>
<reference evidence="13 14" key="1">
    <citation type="submission" date="2019-03" db="EMBL/GenBank/DDBJ databases">
        <title>Arenimonas daejeonensis sp. nov., isolated from compost.</title>
        <authorList>
            <person name="Jeon C.O."/>
        </authorList>
    </citation>
    <scope>NUCLEOTIDE SEQUENCE [LARGE SCALE GENOMIC DNA]</scope>
    <source>
        <strain evidence="13 14">R29</strain>
    </source>
</reference>
<evidence type="ECO:0000259" key="12">
    <source>
        <dbReference type="PROSITE" id="PS52015"/>
    </source>
</evidence>
<evidence type="ECO:0000256" key="9">
    <source>
        <dbReference type="ARBA" id="ARBA00023136"/>
    </source>
</evidence>
<keyword evidence="6 11" id="KW-0812">Transmembrane</keyword>
<evidence type="ECO:0000256" key="1">
    <source>
        <dbReference type="ARBA" id="ARBA00004383"/>
    </source>
</evidence>
<feature type="domain" description="TonB C-terminal" evidence="12">
    <location>
        <begin position="192"/>
        <end position="288"/>
    </location>
</feature>
<proteinExistence type="inferred from homology"/>
<keyword evidence="8 11" id="KW-1133">Transmembrane helix</keyword>
<keyword evidence="3" id="KW-0813">Transport</keyword>
<dbReference type="EMBL" id="SMDR01000001">
    <property type="protein sequence ID" value="TNJ35341.1"/>
    <property type="molecule type" value="Genomic_DNA"/>
</dbReference>
<dbReference type="RefSeq" id="WP_139446685.1">
    <property type="nucleotide sequence ID" value="NZ_SMDR01000001.1"/>
</dbReference>
<comment type="subcellular location">
    <subcellularLocation>
        <location evidence="1">Cell inner membrane</location>
        <topology evidence="1">Single-pass membrane protein</topology>
        <orientation evidence="1">Periplasmic side</orientation>
    </subcellularLocation>
</comment>
<dbReference type="Proteomes" id="UP000305760">
    <property type="component" value="Unassembled WGS sequence"/>
</dbReference>
<dbReference type="OrthoDB" id="9803361at2"/>
<dbReference type="SUPFAM" id="SSF74653">
    <property type="entry name" value="TolA/TonB C-terminal domain"/>
    <property type="match status" value="1"/>
</dbReference>
<dbReference type="PANTHER" id="PTHR33446:SF11">
    <property type="entry name" value="TONB3"/>
    <property type="match status" value="1"/>
</dbReference>
<gene>
    <name evidence="13" type="ORF">E1B00_06190</name>
</gene>
<comment type="similarity">
    <text evidence="2">Belongs to the TonB family.</text>
</comment>